<dbReference type="EMBL" id="CP109441">
    <property type="protein sequence ID" value="WUV47656.1"/>
    <property type="molecule type" value="Genomic_DNA"/>
</dbReference>
<gene>
    <name evidence="3" type="ORF">OG563_05315</name>
</gene>
<reference evidence="3" key="1">
    <citation type="submission" date="2022-10" db="EMBL/GenBank/DDBJ databases">
        <title>The complete genomes of actinobacterial strains from the NBC collection.</title>
        <authorList>
            <person name="Joergensen T.S."/>
            <person name="Alvarez Arevalo M."/>
            <person name="Sterndorff E.B."/>
            <person name="Faurdal D."/>
            <person name="Vuksanovic O."/>
            <person name="Mourched A.-S."/>
            <person name="Charusanti P."/>
            <person name="Shaw S."/>
            <person name="Blin K."/>
            <person name="Weber T."/>
        </authorList>
    </citation>
    <scope>NUCLEOTIDE SEQUENCE</scope>
    <source>
        <strain evidence="3">NBC_01482</strain>
    </source>
</reference>
<dbReference type="PANTHER" id="PTHR35176">
    <property type="entry name" value="HEME OXYGENASE HI_0854-RELATED"/>
    <property type="match status" value="1"/>
</dbReference>
<dbReference type="InterPro" id="IPR011576">
    <property type="entry name" value="Pyridox_Oxase_N"/>
</dbReference>
<feature type="domain" description="Pyridoxamine 5'-phosphate oxidase N-terminal" evidence="2">
    <location>
        <begin position="16"/>
        <end position="104"/>
    </location>
</feature>
<evidence type="ECO:0000313" key="3">
    <source>
        <dbReference type="EMBL" id="WUV47656.1"/>
    </source>
</evidence>
<name>A0ABZ1YXB9_9NOCA</name>
<dbReference type="InterPro" id="IPR052019">
    <property type="entry name" value="F420H2_bilvrd_red/Heme_oxyg"/>
</dbReference>
<organism evidence="3 4">
    <name type="scientific">Nocardia vinacea</name>
    <dbReference type="NCBI Taxonomy" id="96468"/>
    <lineage>
        <taxon>Bacteria</taxon>
        <taxon>Bacillati</taxon>
        <taxon>Actinomycetota</taxon>
        <taxon>Actinomycetes</taxon>
        <taxon>Mycobacteriales</taxon>
        <taxon>Nocardiaceae</taxon>
        <taxon>Nocardia</taxon>
    </lineage>
</organism>
<keyword evidence="1" id="KW-0560">Oxidoreductase</keyword>
<dbReference type="RefSeq" id="WP_327100715.1">
    <property type="nucleotide sequence ID" value="NZ_CP109149.1"/>
</dbReference>
<keyword evidence="4" id="KW-1185">Reference proteome</keyword>
<sequence>MTEQRRARAIAMTATERDTFLQSQPICRVATLGPGGHPHTSPLWFAWDGTALWLNSLVRSQRWTDITRDPRISAIVDDGGTDFLQLRGVELRGRAEVVGETPRTGTPVEELTEPERLFADKYMGGQPFRYDGRHGWLRLTPDHVVSWDFARLQPRR</sequence>
<accession>A0ABZ1YXB9</accession>
<dbReference type="InterPro" id="IPR012349">
    <property type="entry name" value="Split_barrel_FMN-bd"/>
</dbReference>
<dbReference type="SUPFAM" id="SSF50475">
    <property type="entry name" value="FMN-binding split barrel"/>
    <property type="match status" value="1"/>
</dbReference>
<dbReference type="Pfam" id="PF01243">
    <property type="entry name" value="PNPOx_N"/>
    <property type="match status" value="1"/>
</dbReference>
<dbReference type="Proteomes" id="UP001432062">
    <property type="component" value="Chromosome"/>
</dbReference>
<evidence type="ECO:0000313" key="4">
    <source>
        <dbReference type="Proteomes" id="UP001432062"/>
    </source>
</evidence>
<evidence type="ECO:0000259" key="2">
    <source>
        <dbReference type="Pfam" id="PF01243"/>
    </source>
</evidence>
<protein>
    <submittedName>
        <fullName evidence="3">Pyridoxamine 5'-phosphate oxidase family protein</fullName>
    </submittedName>
</protein>
<proteinExistence type="predicted"/>
<evidence type="ECO:0000256" key="1">
    <source>
        <dbReference type="ARBA" id="ARBA00023002"/>
    </source>
</evidence>
<dbReference type="Gene3D" id="2.30.110.10">
    <property type="entry name" value="Electron Transport, Fmn-binding Protein, Chain A"/>
    <property type="match status" value="1"/>
</dbReference>
<dbReference type="PANTHER" id="PTHR35176:SF6">
    <property type="entry name" value="HEME OXYGENASE HI_0854-RELATED"/>
    <property type="match status" value="1"/>
</dbReference>